<dbReference type="STRING" id="1076937.SAMN04488120_1131"/>
<dbReference type="InterPro" id="IPR025948">
    <property type="entry name" value="HTH-like_dom"/>
</dbReference>
<accession>A0A1I2K5G0</accession>
<reference evidence="2 3" key="1">
    <citation type="submission" date="2016-10" db="EMBL/GenBank/DDBJ databases">
        <authorList>
            <person name="de Groot N.N."/>
        </authorList>
    </citation>
    <scope>NUCLEOTIDE SEQUENCE [LARGE SCALE GENOMIC DNA]</scope>
    <source>
        <strain evidence="2 3">DSM 23609</strain>
    </source>
</reference>
<gene>
    <name evidence="2" type="ORF">SAMN04488120_1131</name>
</gene>
<evidence type="ECO:0000313" key="2">
    <source>
        <dbReference type="EMBL" id="SFF61673.1"/>
    </source>
</evidence>
<dbReference type="Gene3D" id="3.30.420.10">
    <property type="entry name" value="Ribonuclease H-like superfamily/Ribonuclease H"/>
    <property type="match status" value="1"/>
</dbReference>
<dbReference type="InterPro" id="IPR012337">
    <property type="entry name" value="RNaseH-like_sf"/>
</dbReference>
<dbReference type="Pfam" id="PF00665">
    <property type="entry name" value="rve"/>
    <property type="match status" value="1"/>
</dbReference>
<evidence type="ECO:0000313" key="3">
    <source>
        <dbReference type="Proteomes" id="UP000199771"/>
    </source>
</evidence>
<feature type="domain" description="Integrase catalytic" evidence="1">
    <location>
        <begin position="95"/>
        <end position="172"/>
    </location>
</feature>
<dbReference type="AlphaFoldDB" id="A0A1I2K5G0"/>
<dbReference type="GO" id="GO:0015074">
    <property type="term" value="P:DNA integration"/>
    <property type="evidence" value="ECO:0007669"/>
    <property type="project" value="InterPro"/>
</dbReference>
<proteinExistence type="predicted"/>
<dbReference type="Proteomes" id="UP000199771">
    <property type="component" value="Unassembled WGS sequence"/>
</dbReference>
<dbReference type="Pfam" id="PF13276">
    <property type="entry name" value="HTH_21"/>
    <property type="match status" value="1"/>
</dbReference>
<dbReference type="PROSITE" id="PS50994">
    <property type="entry name" value="INTEGRASE"/>
    <property type="match status" value="1"/>
</dbReference>
<protein>
    <submittedName>
        <fullName evidence="2">Integrase core domain-containing protein</fullName>
    </submittedName>
</protein>
<keyword evidence="3" id="KW-1185">Reference proteome</keyword>
<organism evidence="2 3">
    <name type="scientific">Fontimonas thermophila</name>
    <dbReference type="NCBI Taxonomy" id="1076937"/>
    <lineage>
        <taxon>Bacteria</taxon>
        <taxon>Pseudomonadati</taxon>
        <taxon>Pseudomonadota</taxon>
        <taxon>Gammaproteobacteria</taxon>
        <taxon>Nevskiales</taxon>
        <taxon>Nevskiaceae</taxon>
        <taxon>Fontimonas</taxon>
    </lineage>
</organism>
<name>A0A1I2K5G0_9GAMM</name>
<sequence length="172" mass="19904">MISERRACRLLGLSRTVLHYMPAPRSDNELLRQRLMALADERSRFGYRRLHALLRREGIQANHKRVHRIYQSAGLAVRRRRKRHGVAVDREPLVRPTSPNEVWSMDFVFDALACGRRLKCLTIVDDYTKEAVDIVVDRGIGGQYVTRILDRAAFFRGYPKAIRTDQGPEFTG</sequence>
<dbReference type="InterPro" id="IPR001584">
    <property type="entry name" value="Integrase_cat-core"/>
</dbReference>
<dbReference type="PANTHER" id="PTHR47515:SF1">
    <property type="entry name" value="BLR2054 PROTEIN"/>
    <property type="match status" value="1"/>
</dbReference>
<dbReference type="EMBL" id="FOOC01000013">
    <property type="protein sequence ID" value="SFF61673.1"/>
    <property type="molecule type" value="Genomic_DNA"/>
</dbReference>
<dbReference type="SUPFAM" id="SSF53098">
    <property type="entry name" value="Ribonuclease H-like"/>
    <property type="match status" value="1"/>
</dbReference>
<dbReference type="GO" id="GO:0003676">
    <property type="term" value="F:nucleic acid binding"/>
    <property type="evidence" value="ECO:0007669"/>
    <property type="project" value="InterPro"/>
</dbReference>
<dbReference type="InterPro" id="IPR036397">
    <property type="entry name" value="RNaseH_sf"/>
</dbReference>
<evidence type="ECO:0000259" key="1">
    <source>
        <dbReference type="PROSITE" id="PS50994"/>
    </source>
</evidence>
<dbReference type="PANTHER" id="PTHR47515">
    <property type="entry name" value="LOW CALCIUM RESPONSE LOCUS PROTEIN T"/>
    <property type="match status" value="1"/>
</dbReference>